<evidence type="ECO:0000313" key="1">
    <source>
        <dbReference type="EMBL" id="MFD3263884.1"/>
    </source>
</evidence>
<evidence type="ECO:0000313" key="2">
    <source>
        <dbReference type="Proteomes" id="UP001598130"/>
    </source>
</evidence>
<gene>
    <name evidence="1" type="ORF">OCL97_07920</name>
</gene>
<dbReference type="Pfam" id="PF20116">
    <property type="entry name" value="DUF6506"/>
    <property type="match status" value="1"/>
</dbReference>
<dbReference type="RefSeq" id="WP_305702972.1">
    <property type="nucleotide sequence ID" value="NZ_JAOTJD010000012.1"/>
</dbReference>
<name>A0ABW6CM73_9CAUL</name>
<reference evidence="1 2" key="1">
    <citation type="submission" date="2022-09" db="EMBL/GenBank/DDBJ databases">
        <title>New species of Phenylobacterium.</title>
        <authorList>
            <person name="Mieszkin S."/>
        </authorList>
    </citation>
    <scope>NUCLEOTIDE SEQUENCE [LARGE SCALE GENOMIC DNA]</scope>
    <source>
        <strain evidence="1 2">HK31-G</strain>
    </source>
</reference>
<dbReference type="Proteomes" id="UP001598130">
    <property type="component" value="Unassembled WGS sequence"/>
</dbReference>
<dbReference type="InterPro" id="IPR045441">
    <property type="entry name" value="DUF6506"/>
</dbReference>
<protein>
    <submittedName>
        <fullName evidence="1">DUF6506 family protein</fullName>
    </submittedName>
</protein>
<dbReference type="EMBL" id="JAOTJD010000012">
    <property type="protein sequence ID" value="MFD3263884.1"/>
    <property type="molecule type" value="Genomic_DNA"/>
</dbReference>
<comment type="caution">
    <text evidence="1">The sequence shown here is derived from an EMBL/GenBank/DDBJ whole genome shotgun (WGS) entry which is preliminary data.</text>
</comment>
<sequence>MALSKFGFIVTGAGFEPAGQRVVLSTDVFEMIAVGVPAAADAVAVARQLASEGVQLLELCGGFGPVWTAKVIEAVGPGLPVGAVGYGPESIDAMYALFKA</sequence>
<keyword evidence="2" id="KW-1185">Reference proteome</keyword>
<proteinExistence type="predicted"/>
<organism evidence="1 2">
    <name type="scientific">Phenylobacterium ferrooxidans</name>
    <dbReference type="NCBI Taxonomy" id="2982689"/>
    <lineage>
        <taxon>Bacteria</taxon>
        <taxon>Pseudomonadati</taxon>
        <taxon>Pseudomonadota</taxon>
        <taxon>Alphaproteobacteria</taxon>
        <taxon>Caulobacterales</taxon>
        <taxon>Caulobacteraceae</taxon>
        <taxon>Phenylobacterium</taxon>
    </lineage>
</organism>
<accession>A0ABW6CM73</accession>